<proteinExistence type="predicted"/>
<keyword evidence="3" id="KW-1185">Reference proteome</keyword>
<dbReference type="EMBL" id="FOGL01000026">
    <property type="protein sequence ID" value="SES23834.1"/>
    <property type="molecule type" value="Genomic_DNA"/>
</dbReference>
<evidence type="ECO:0000256" key="1">
    <source>
        <dbReference type="SAM" id="Phobius"/>
    </source>
</evidence>
<dbReference type="AlphaFoldDB" id="A0A1H9VQT3"/>
<keyword evidence="1" id="KW-0472">Membrane</keyword>
<dbReference type="Proteomes" id="UP000199687">
    <property type="component" value="Unassembled WGS sequence"/>
</dbReference>
<accession>A0A1H9VQT3</accession>
<feature type="transmembrane region" description="Helical" evidence="1">
    <location>
        <begin position="135"/>
        <end position="153"/>
    </location>
</feature>
<feature type="transmembrane region" description="Helical" evidence="1">
    <location>
        <begin position="165"/>
        <end position="183"/>
    </location>
</feature>
<protein>
    <submittedName>
        <fullName evidence="2">Uncharacterized protein</fullName>
    </submittedName>
</protein>
<gene>
    <name evidence="2" type="ORF">SAMN04487944_12618</name>
</gene>
<sequence>MKETTTIHQRVIGNIIMACVYIFVGSIFAFIPDYNKTTLIFNLSISAFSFLLCLYFAFKLRNEHQKYGVTFAYIIFSTWGILNFTPLLTAISFTWAFWISVIGILFVSLFPYIYSEYIEKNKPALEVSPRNRVMLVNLVIMLFIGVGNLFITVSNHGLYTVTTTLFFYLLSLVLFCTAPSILFSDKRLSQITDYKSDIGDFMKKHQL</sequence>
<name>A0A1H9VQT3_9BACI</name>
<feature type="transmembrane region" description="Helical" evidence="1">
    <location>
        <begin position="95"/>
        <end position="114"/>
    </location>
</feature>
<evidence type="ECO:0000313" key="3">
    <source>
        <dbReference type="Proteomes" id="UP000199687"/>
    </source>
</evidence>
<feature type="transmembrane region" description="Helical" evidence="1">
    <location>
        <begin position="37"/>
        <end position="58"/>
    </location>
</feature>
<feature type="transmembrane region" description="Helical" evidence="1">
    <location>
        <begin position="12"/>
        <end position="31"/>
    </location>
</feature>
<dbReference type="RefSeq" id="WP_089744044.1">
    <property type="nucleotide sequence ID" value="NZ_FOGL01000026.1"/>
</dbReference>
<feature type="transmembrane region" description="Helical" evidence="1">
    <location>
        <begin position="70"/>
        <end position="89"/>
    </location>
</feature>
<evidence type="ECO:0000313" key="2">
    <source>
        <dbReference type="EMBL" id="SES23834.1"/>
    </source>
</evidence>
<organism evidence="2 3">
    <name type="scientific">Gracilibacillus ureilyticus</name>
    <dbReference type="NCBI Taxonomy" id="531814"/>
    <lineage>
        <taxon>Bacteria</taxon>
        <taxon>Bacillati</taxon>
        <taxon>Bacillota</taxon>
        <taxon>Bacilli</taxon>
        <taxon>Bacillales</taxon>
        <taxon>Bacillaceae</taxon>
        <taxon>Gracilibacillus</taxon>
    </lineage>
</organism>
<dbReference type="STRING" id="531814.SAMN04487944_12618"/>
<reference evidence="2 3" key="1">
    <citation type="submission" date="2016-10" db="EMBL/GenBank/DDBJ databases">
        <authorList>
            <person name="de Groot N.N."/>
        </authorList>
    </citation>
    <scope>NUCLEOTIDE SEQUENCE [LARGE SCALE GENOMIC DNA]</scope>
    <source>
        <strain evidence="2 3">CGMCC 1.7727</strain>
    </source>
</reference>
<keyword evidence="1" id="KW-0812">Transmembrane</keyword>
<keyword evidence="1" id="KW-1133">Transmembrane helix</keyword>